<accession>A0A9E8JSX0</accession>
<keyword evidence="11" id="KW-1185">Reference proteome</keyword>
<dbReference type="NCBIfam" id="TIGR00172">
    <property type="entry name" value="maf"/>
    <property type="match status" value="1"/>
</dbReference>
<proteinExistence type="inferred from homology"/>
<dbReference type="Gene3D" id="3.90.950.10">
    <property type="match status" value="1"/>
</dbReference>
<dbReference type="RefSeq" id="WP_228345070.1">
    <property type="nucleotide sequence ID" value="NZ_CP045550.1"/>
</dbReference>
<keyword evidence="5 9" id="KW-0546">Nucleotide metabolism</keyword>
<dbReference type="InterPro" id="IPR029001">
    <property type="entry name" value="ITPase-like_fam"/>
</dbReference>
<dbReference type="EC" id="3.6.1.9" evidence="9"/>
<dbReference type="GO" id="GO:0047429">
    <property type="term" value="F:nucleoside triphosphate diphosphatase activity"/>
    <property type="evidence" value="ECO:0007669"/>
    <property type="project" value="UniProtKB-EC"/>
</dbReference>
<name>A0A9E8JSX0_9GAMM</name>
<evidence type="ECO:0000256" key="4">
    <source>
        <dbReference type="ARBA" id="ARBA00022801"/>
    </source>
</evidence>
<evidence type="ECO:0000313" key="11">
    <source>
        <dbReference type="Proteomes" id="UP000596074"/>
    </source>
</evidence>
<comment type="subcellular location">
    <subcellularLocation>
        <location evidence="2 9">Cytoplasm</location>
    </subcellularLocation>
</comment>
<dbReference type="Pfam" id="PF02545">
    <property type="entry name" value="Maf"/>
    <property type="match status" value="1"/>
</dbReference>
<comment type="catalytic activity">
    <reaction evidence="9">
        <text>UTP + H2O = UMP + diphosphate + H(+)</text>
        <dbReference type="Rhea" id="RHEA:29395"/>
        <dbReference type="ChEBI" id="CHEBI:15377"/>
        <dbReference type="ChEBI" id="CHEBI:15378"/>
        <dbReference type="ChEBI" id="CHEBI:33019"/>
        <dbReference type="ChEBI" id="CHEBI:46398"/>
        <dbReference type="ChEBI" id="CHEBI:57865"/>
        <dbReference type="EC" id="3.6.1.9"/>
    </reaction>
</comment>
<feature type="site" description="Important for substrate specificity" evidence="9">
    <location>
        <position position="10"/>
    </location>
</feature>
<comment type="cofactor">
    <cofactor evidence="1 9">
        <name>a divalent metal cation</name>
        <dbReference type="ChEBI" id="CHEBI:60240"/>
    </cofactor>
</comment>
<dbReference type="GO" id="GO:0009117">
    <property type="term" value="P:nucleotide metabolic process"/>
    <property type="evidence" value="ECO:0007669"/>
    <property type="project" value="UniProtKB-KW"/>
</dbReference>
<feature type="site" description="Important for substrate specificity" evidence="9">
    <location>
        <position position="150"/>
    </location>
</feature>
<comment type="catalytic activity">
    <reaction evidence="6">
        <text>N(7)-methyl-GTP + H2O = N(7)-methyl-GMP + diphosphate + H(+)</text>
        <dbReference type="Rhea" id="RHEA:58744"/>
        <dbReference type="ChEBI" id="CHEBI:15377"/>
        <dbReference type="ChEBI" id="CHEBI:15378"/>
        <dbReference type="ChEBI" id="CHEBI:33019"/>
        <dbReference type="ChEBI" id="CHEBI:58285"/>
        <dbReference type="ChEBI" id="CHEBI:87133"/>
    </reaction>
</comment>
<dbReference type="EMBL" id="CP046056">
    <property type="protein sequence ID" value="QQD25006.1"/>
    <property type="molecule type" value="Genomic_DNA"/>
</dbReference>
<evidence type="ECO:0000256" key="5">
    <source>
        <dbReference type="ARBA" id="ARBA00023080"/>
    </source>
</evidence>
<dbReference type="InterPro" id="IPR003697">
    <property type="entry name" value="Maf-like"/>
</dbReference>
<dbReference type="PANTHER" id="PTHR43213">
    <property type="entry name" value="BIFUNCTIONAL DTTP/UTP PYROPHOSPHATASE/METHYLTRANSFERASE PROTEIN-RELATED"/>
    <property type="match status" value="1"/>
</dbReference>
<evidence type="ECO:0000256" key="2">
    <source>
        <dbReference type="ARBA" id="ARBA00004496"/>
    </source>
</evidence>
<comment type="catalytic activity">
    <reaction evidence="9">
        <text>dTTP + H2O = dTMP + diphosphate + H(+)</text>
        <dbReference type="Rhea" id="RHEA:28534"/>
        <dbReference type="ChEBI" id="CHEBI:15377"/>
        <dbReference type="ChEBI" id="CHEBI:15378"/>
        <dbReference type="ChEBI" id="CHEBI:33019"/>
        <dbReference type="ChEBI" id="CHEBI:37568"/>
        <dbReference type="ChEBI" id="CHEBI:63528"/>
        <dbReference type="EC" id="3.6.1.9"/>
    </reaction>
</comment>
<protein>
    <recommendedName>
        <fullName evidence="9">dTTP/UTP pyrophosphatase</fullName>
        <shortName evidence="9">dTTPase/UTPase</shortName>
        <ecNumber evidence="9">3.6.1.9</ecNumber>
    </recommendedName>
    <alternativeName>
        <fullName evidence="9">Nucleoside triphosphate pyrophosphatase</fullName>
    </alternativeName>
    <alternativeName>
        <fullName evidence="9">Nucleotide pyrophosphatase</fullName>
        <shortName evidence="9">Nucleotide PPase</shortName>
    </alternativeName>
</protein>
<evidence type="ECO:0000256" key="3">
    <source>
        <dbReference type="ARBA" id="ARBA00022490"/>
    </source>
</evidence>
<dbReference type="PIRSF" id="PIRSF006305">
    <property type="entry name" value="Maf"/>
    <property type="match status" value="1"/>
</dbReference>
<gene>
    <name evidence="10" type="ORF">GJQ55_11230</name>
</gene>
<dbReference type="HAMAP" id="MF_00528">
    <property type="entry name" value="Maf"/>
    <property type="match status" value="1"/>
</dbReference>
<dbReference type="SUPFAM" id="SSF52972">
    <property type="entry name" value="ITPase-like"/>
    <property type="match status" value="1"/>
</dbReference>
<evidence type="ECO:0000313" key="10">
    <source>
        <dbReference type="EMBL" id="QQD25006.1"/>
    </source>
</evidence>
<dbReference type="GO" id="GO:0005737">
    <property type="term" value="C:cytoplasm"/>
    <property type="evidence" value="ECO:0007669"/>
    <property type="project" value="UniProtKB-SubCell"/>
</dbReference>
<comment type="caution">
    <text evidence="9">Lacks conserved residue(s) required for the propagation of feature annotation.</text>
</comment>
<evidence type="ECO:0000256" key="1">
    <source>
        <dbReference type="ARBA" id="ARBA00001968"/>
    </source>
</evidence>
<evidence type="ECO:0000256" key="6">
    <source>
        <dbReference type="ARBA" id="ARBA00050213"/>
    </source>
</evidence>
<dbReference type="Proteomes" id="UP000596074">
    <property type="component" value="Chromosome"/>
</dbReference>
<dbReference type="CDD" id="cd00555">
    <property type="entry name" value="Maf"/>
    <property type="match status" value="1"/>
</dbReference>
<sequence>MIVLASSSPRRRELLQQIGVPFRIQVQAVDETPRPAELPAAYVARLALEKARAVSALNPGAVVLGSDTTGVLADQILVKPEDDADARRMLQAMSGRTHQVLTAVALVQDDHETVQVVRTDVTFCTLTDAQIDAYIATGEPADKAGAYGIQGLGAVLVAGINGSYSNVVGLPLTETAAMLREFRIPIWQQDPSREC</sequence>
<organism evidence="10 11">
    <name type="scientific">Venatoribacter cucullus</name>
    <dbReference type="NCBI Taxonomy" id="2661630"/>
    <lineage>
        <taxon>Bacteria</taxon>
        <taxon>Pseudomonadati</taxon>
        <taxon>Pseudomonadota</taxon>
        <taxon>Gammaproteobacteria</taxon>
        <taxon>Oceanospirillales</taxon>
        <taxon>Oceanospirillaceae</taxon>
        <taxon>Venatoribacter</taxon>
    </lineage>
</organism>
<feature type="site" description="Important for substrate specificity" evidence="9">
    <location>
        <position position="68"/>
    </location>
</feature>
<comment type="similarity">
    <text evidence="8">Belongs to the Maf family. YceF subfamily.</text>
</comment>
<keyword evidence="4 9" id="KW-0378">Hydrolase</keyword>
<dbReference type="AlphaFoldDB" id="A0A9E8JSX0"/>
<comment type="function">
    <text evidence="7">Nucleoside triphosphate pyrophosphatase that hydrolyzes 7-methyl-GTP (m(7)GTP). May have a dual role in cell division arrest and in preventing the incorporation of modified nucleotides into cellular nucleic acids.</text>
</comment>
<comment type="similarity">
    <text evidence="9">Belongs to the Maf family. YhdE subfamily.</text>
</comment>
<keyword evidence="3 9" id="KW-0963">Cytoplasm</keyword>
<comment type="function">
    <text evidence="9">Nucleoside triphosphate pyrophosphatase that hydrolyzes dTTP and UTP. May have a dual role in cell division arrest and in preventing the incorporation of modified nucleotides into cellular nucleic acids.</text>
</comment>
<dbReference type="PANTHER" id="PTHR43213:SF5">
    <property type="entry name" value="BIFUNCTIONAL DTTP_UTP PYROPHOSPHATASE_METHYLTRANSFERASE PROTEIN-RELATED"/>
    <property type="match status" value="1"/>
</dbReference>
<evidence type="ECO:0000256" key="8">
    <source>
        <dbReference type="ARBA" id="ARBA00060749"/>
    </source>
</evidence>
<dbReference type="KEGG" id="vcw:GJQ55_11230"/>
<feature type="active site" description="Proton acceptor" evidence="9">
    <location>
        <position position="67"/>
    </location>
</feature>
<reference evidence="10 11" key="1">
    <citation type="submission" date="2019-11" db="EMBL/GenBank/DDBJ databases">
        <title>Venatorbacter sp. nov. a predator of Campylobacter and other Gram-negative bacteria.</title>
        <authorList>
            <person name="Saeedi A."/>
            <person name="Cummings N.J."/>
            <person name="Connerton I.F."/>
            <person name="Connerton P.L."/>
        </authorList>
    </citation>
    <scope>NUCLEOTIDE SEQUENCE [LARGE SCALE GENOMIC DNA]</scope>
    <source>
        <strain evidence="10">XL5</strain>
    </source>
</reference>
<dbReference type="FunFam" id="3.90.950.10:FF:000005">
    <property type="entry name" value="7-methyl-GTP pyrophosphatase"/>
    <property type="match status" value="1"/>
</dbReference>
<evidence type="ECO:0000256" key="7">
    <source>
        <dbReference type="ARBA" id="ARBA00053369"/>
    </source>
</evidence>
<evidence type="ECO:0000256" key="9">
    <source>
        <dbReference type="HAMAP-Rule" id="MF_00528"/>
    </source>
</evidence>